<dbReference type="PANTHER" id="PTHR31471">
    <property type="entry name" value="OS02G0116800 PROTEIN"/>
    <property type="match status" value="1"/>
</dbReference>
<proteinExistence type="inferred from homology"/>
<reference evidence="4" key="1">
    <citation type="submission" date="2019-03" db="EMBL/GenBank/DDBJ databases">
        <authorList>
            <person name="Mank J."/>
            <person name="Almeida P."/>
        </authorList>
    </citation>
    <scope>NUCLEOTIDE SEQUENCE</scope>
    <source>
        <strain evidence="4">78183</strain>
    </source>
</reference>
<gene>
    <name evidence="4" type="ORF">SVIM_LOCUS413230</name>
</gene>
<dbReference type="InterPro" id="IPR005516">
    <property type="entry name" value="Remorin_C"/>
</dbReference>
<dbReference type="Pfam" id="PF03763">
    <property type="entry name" value="Remorin_C"/>
    <property type="match status" value="1"/>
</dbReference>
<feature type="domain" description="Remorin C-terminal" evidence="3">
    <location>
        <begin position="246"/>
        <end position="340"/>
    </location>
</feature>
<dbReference type="AlphaFoldDB" id="A0A6N2MXR6"/>
<dbReference type="EMBL" id="CAADRP010001941">
    <property type="protein sequence ID" value="VFU57208.1"/>
    <property type="molecule type" value="Genomic_DNA"/>
</dbReference>
<evidence type="ECO:0000259" key="3">
    <source>
        <dbReference type="Pfam" id="PF03763"/>
    </source>
</evidence>
<evidence type="ECO:0000256" key="1">
    <source>
        <dbReference type="ARBA" id="ARBA00005711"/>
    </source>
</evidence>
<dbReference type="PANTHER" id="PTHR31471:SF66">
    <property type="entry name" value="CARBOXY-TERMINAL REGION REMORIN"/>
    <property type="match status" value="1"/>
</dbReference>
<evidence type="ECO:0000256" key="2">
    <source>
        <dbReference type="SAM" id="Coils"/>
    </source>
</evidence>
<keyword evidence="2" id="KW-0175">Coiled coil</keyword>
<name>A0A6N2MXR6_SALVM</name>
<feature type="coiled-coil region" evidence="2">
    <location>
        <begin position="278"/>
        <end position="323"/>
    </location>
</feature>
<protein>
    <recommendedName>
        <fullName evidence="3">Remorin C-terminal domain-containing protein</fullName>
    </recommendedName>
</protein>
<sequence>MRTTACKPTINPLPIAKNNASQYSFSSATSLGNSWPIEADALHDSSISVDRPVWSLSPLSAALPESPPPICSDCSSPPRSSATIFYSLAPTVLSTSRSQSARSNFSKPPVSSNIEIEEWVQSGKNLNGFQRHTGSSFCMRLFVCACVQILRSSSHFYVSLDDGIATQNCHSKYCLRQSAVADHEVHSRTLSSFLNEEHEKLPYDSNPKYDHNINSSDAGSVDFGNHKLMTRPKPYSDFLDEMKAQELEAQMGAWKKAKHRELMTKLSRNEAVIHDWEYKQTQKALKDMRKVENKLERKRAEALERAHKRINKARNEANKAAGKLRESAMKKVTKIARESETQGTKKPIWRKLLKLCP</sequence>
<comment type="similarity">
    <text evidence="1">Belongs to the remorin family.</text>
</comment>
<evidence type="ECO:0000313" key="4">
    <source>
        <dbReference type="EMBL" id="VFU57208.1"/>
    </source>
</evidence>
<accession>A0A6N2MXR6</accession>
<organism evidence="4">
    <name type="scientific">Salix viminalis</name>
    <name type="common">Common osier</name>
    <name type="synonym">Basket willow</name>
    <dbReference type="NCBI Taxonomy" id="40686"/>
    <lineage>
        <taxon>Eukaryota</taxon>
        <taxon>Viridiplantae</taxon>
        <taxon>Streptophyta</taxon>
        <taxon>Embryophyta</taxon>
        <taxon>Tracheophyta</taxon>
        <taxon>Spermatophyta</taxon>
        <taxon>Magnoliopsida</taxon>
        <taxon>eudicotyledons</taxon>
        <taxon>Gunneridae</taxon>
        <taxon>Pentapetalae</taxon>
        <taxon>rosids</taxon>
        <taxon>fabids</taxon>
        <taxon>Malpighiales</taxon>
        <taxon>Salicaceae</taxon>
        <taxon>Saliceae</taxon>
        <taxon>Salix</taxon>
    </lineage>
</organism>